<dbReference type="PANTHER" id="PTHR31195">
    <property type="entry name" value="GEO02494P1"/>
    <property type="match status" value="1"/>
</dbReference>
<feature type="domain" description="DUF4604" evidence="2">
    <location>
        <begin position="4"/>
        <end position="153"/>
    </location>
</feature>
<accession>A0A1I8NQ26</accession>
<reference evidence="3" key="1">
    <citation type="submission" date="2020-05" db="UniProtKB">
        <authorList>
            <consortium name="EnsemblMetazoa"/>
        </authorList>
    </citation>
    <scope>IDENTIFICATION</scope>
    <source>
        <strain evidence="3">USDA</strain>
    </source>
</reference>
<dbReference type="VEuPathDB" id="VectorBase:SCAU001039"/>
<dbReference type="Pfam" id="PF15377">
    <property type="entry name" value="DUF4604"/>
    <property type="match status" value="1"/>
</dbReference>
<gene>
    <name evidence="3" type="primary">106093819</name>
</gene>
<dbReference type="AlphaFoldDB" id="A0A1I8NQ26"/>
<feature type="compositionally biased region" description="Low complexity" evidence="1">
    <location>
        <begin position="107"/>
        <end position="128"/>
    </location>
</feature>
<organism evidence="3 4">
    <name type="scientific">Stomoxys calcitrans</name>
    <name type="common">Stable fly</name>
    <name type="synonym">Conops calcitrans</name>
    <dbReference type="NCBI Taxonomy" id="35570"/>
    <lineage>
        <taxon>Eukaryota</taxon>
        <taxon>Metazoa</taxon>
        <taxon>Ecdysozoa</taxon>
        <taxon>Arthropoda</taxon>
        <taxon>Hexapoda</taxon>
        <taxon>Insecta</taxon>
        <taxon>Pterygota</taxon>
        <taxon>Neoptera</taxon>
        <taxon>Endopterygota</taxon>
        <taxon>Diptera</taxon>
        <taxon>Brachycera</taxon>
        <taxon>Muscomorpha</taxon>
        <taxon>Muscoidea</taxon>
        <taxon>Muscidae</taxon>
        <taxon>Stomoxys</taxon>
    </lineage>
</organism>
<feature type="compositionally biased region" description="Acidic residues" evidence="1">
    <location>
        <begin position="41"/>
        <end position="54"/>
    </location>
</feature>
<feature type="compositionally biased region" description="Basic and acidic residues" evidence="1">
    <location>
        <begin position="72"/>
        <end position="86"/>
    </location>
</feature>
<sequence>MSKRNIAYIKPQDPSFLAKLKQEIGYKEGPSVETKRQKIEDLDDNFSDSEEPEREDEKPLVVVLKSGDLTEEEAKAEEKRLAKEAAEAPADLNQPIVFRKRHKPSEASEAALKTSSSSSSSSNSNKAAKSNKEDKRKKADIKNTAKLSFNADEEDEEDE</sequence>
<protein>
    <recommendedName>
        <fullName evidence="2">DUF4604 domain-containing protein</fullName>
    </recommendedName>
</protein>
<keyword evidence="4" id="KW-1185">Reference proteome</keyword>
<dbReference type="InterPro" id="IPR027911">
    <property type="entry name" value="DUF4604"/>
</dbReference>
<evidence type="ECO:0000256" key="1">
    <source>
        <dbReference type="SAM" id="MobiDB-lite"/>
    </source>
</evidence>
<dbReference type="OrthoDB" id="6110130at2759"/>
<evidence type="ECO:0000313" key="3">
    <source>
        <dbReference type="EnsemblMetazoa" id="SCAU001039-PA"/>
    </source>
</evidence>
<dbReference type="InterPro" id="IPR040219">
    <property type="entry name" value="KIAA1143-like"/>
</dbReference>
<evidence type="ECO:0000313" key="4">
    <source>
        <dbReference type="Proteomes" id="UP000095300"/>
    </source>
</evidence>
<feature type="region of interest" description="Disordered" evidence="1">
    <location>
        <begin position="27"/>
        <end position="159"/>
    </location>
</feature>
<name>A0A1I8NQ26_STOCA</name>
<dbReference type="PANTHER" id="PTHR31195:SF2">
    <property type="entry name" value="GEO02494P1"/>
    <property type="match status" value="1"/>
</dbReference>
<dbReference type="Proteomes" id="UP000095300">
    <property type="component" value="Unassembled WGS sequence"/>
</dbReference>
<dbReference type="EnsemblMetazoa" id="SCAU001039-RA">
    <property type="protein sequence ID" value="SCAU001039-PA"/>
    <property type="gene ID" value="SCAU001039"/>
</dbReference>
<proteinExistence type="predicted"/>
<evidence type="ECO:0000259" key="2">
    <source>
        <dbReference type="Pfam" id="PF15377"/>
    </source>
</evidence>
<feature type="compositionally biased region" description="Basic and acidic residues" evidence="1">
    <location>
        <begin position="130"/>
        <end position="143"/>
    </location>
</feature>
<dbReference type="STRING" id="35570.A0A1I8NQ26"/>
<dbReference type="KEGG" id="scac:106093819"/>